<gene>
    <name evidence="2" type="ORF">SG35_004820</name>
</gene>
<dbReference type="RefSeq" id="WP_160298343.1">
    <property type="nucleotide sequence ID" value="NZ_CP059735.1"/>
</dbReference>
<protein>
    <submittedName>
        <fullName evidence="2">Uncharacterized protein</fullName>
    </submittedName>
</protein>
<dbReference type="Proteomes" id="UP000032568">
    <property type="component" value="Chromosome"/>
</dbReference>
<evidence type="ECO:0000313" key="2">
    <source>
        <dbReference type="EMBL" id="WDD99988.1"/>
    </source>
</evidence>
<proteinExistence type="predicted"/>
<feature type="compositionally biased region" description="Basic and acidic residues" evidence="1">
    <location>
        <begin position="9"/>
        <end position="23"/>
    </location>
</feature>
<keyword evidence="3" id="KW-1185">Reference proteome</keyword>
<evidence type="ECO:0000256" key="1">
    <source>
        <dbReference type="SAM" id="MobiDB-lite"/>
    </source>
</evidence>
<reference evidence="2 3" key="2">
    <citation type="journal article" date="2022" name="Mar. Drugs">
        <title>Bioassay-Guided Fractionation Leads to the Detection of Cholic Acid Generated by the Rare Thalassomonas sp.</title>
        <authorList>
            <person name="Pheiffer F."/>
            <person name="Schneider Y.K."/>
            <person name="Hansen E.H."/>
            <person name="Andersen J.H."/>
            <person name="Isaksson J."/>
            <person name="Busche T."/>
            <person name="R C."/>
            <person name="Kalinowski J."/>
            <person name="Zyl L.V."/>
            <person name="Trindade M."/>
        </authorList>
    </citation>
    <scope>NUCLEOTIDE SEQUENCE [LARGE SCALE GENOMIC DNA]</scope>
    <source>
        <strain evidence="2 3">A5K-106</strain>
    </source>
</reference>
<accession>A0AAE9YT43</accession>
<dbReference type="NCBIfam" id="NF046101">
    <property type="entry name" value="PA3496_fam"/>
    <property type="match status" value="1"/>
</dbReference>
<feature type="region of interest" description="Disordered" evidence="1">
    <location>
        <begin position="1"/>
        <end position="37"/>
    </location>
</feature>
<dbReference type="KEGG" id="tact:SG35_004820"/>
<name>A0AAE9YT43_9GAMM</name>
<evidence type="ECO:0000313" key="3">
    <source>
        <dbReference type="Proteomes" id="UP000032568"/>
    </source>
</evidence>
<organism evidence="2 3">
    <name type="scientific">Thalassomonas actiniarum</name>
    <dbReference type="NCBI Taxonomy" id="485447"/>
    <lineage>
        <taxon>Bacteria</taxon>
        <taxon>Pseudomonadati</taxon>
        <taxon>Pseudomonadota</taxon>
        <taxon>Gammaproteobacteria</taxon>
        <taxon>Alteromonadales</taxon>
        <taxon>Colwelliaceae</taxon>
        <taxon>Thalassomonas</taxon>
    </lineage>
</organism>
<dbReference type="EMBL" id="CP059735">
    <property type="protein sequence ID" value="WDD99988.1"/>
    <property type="molecule type" value="Genomic_DNA"/>
</dbReference>
<sequence>MANLSAEDLMPKNKVIDYDKDLPQGEQAAHNSEVRKRIDELKEQQRLKDLLDDTDDW</sequence>
<dbReference type="InterPro" id="IPR058059">
    <property type="entry name" value="PA3496-like"/>
</dbReference>
<reference evidence="2 3" key="1">
    <citation type="journal article" date="2015" name="Genome Announc.">
        <title>Draft Genome Sequences of Marine Isolates of Thalassomonas viridans and Thalassomonas actiniarum.</title>
        <authorList>
            <person name="Olonade I."/>
            <person name="van Zyl L.J."/>
            <person name="Trindade M."/>
        </authorList>
    </citation>
    <scope>NUCLEOTIDE SEQUENCE [LARGE SCALE GENOMIC DNA]</scope>
    <source>
        <strain evidence="2 3">A5K-106</strain>
    </source>
</reference>
<dbReference type="AlphaFoldDB" id="A0AAE9YT43"/>